<gene>
    <name evidence="4" type="ORF">ACEZDJ_36950</name>
</gene>
<dbReference type="PANTHER" id="PTHR30055">
    <property type="entry name" value="HTH-TYPE TRANSCRIPTIONAL REGULATOR RUTR"/>
    <property type="match status" value="1"/>
</dbReference>
<dbReference type="InterPro" id="IPR036271">
    <property type="entry name" value="Tet_transcr_reg_TetR-rel_C_sf"/>
</dbReference>
<proteinExistence type="predicted"/>
<evidence type="ECO:0000259" key="3">
    <source>
        <dbReference type="PROSITE" id="PS50977"/>
    </source>
</evidence>
<dbReference type="RefSeq" id="WP_030258764.1">
    <property type="nucleotide sequence ID" value="NZ_JBHEZZ010000035.1"/>
</dbReference>
<dbReference type="InterPro" id="IPR041678">
    <property type="entry name" value="TetR_C_16"/>
</dbReference>
<comment type="caution">
    <text evidence="4">The sequence shown here is derived from an EMBL/GenBank/DDBJ whole genome shotgun (WGS) entry which is preliminary data.</text>
</comment>
<protein>
    <submittedName>
        <fullName evidence="4">TetR family transcriptional regulator</fullName>
    </submittedName>
</protein>
<evidence type="ECO:0000256" key="1">
    <source>
        <dbReference type="ARBA" id="ARBA00023125"/>
    </source>
</evidence>
<sequence>MTATPRRAGRRPGTSQTRQLILDTARRHFAELGYDRTTLRGIATAAEVDVALVSHFFSGKQRLFAEAAALPYDPAVVLSRLLAGPREEIGRRLADQVLDLIEAPASRGRLIALIRAAASEEGAAQLIRERINRELLVPLAAGLGSPDAPLRAALTGSQVVGLVMARHIVGIDPLPGTGREQLAAAVAPTLQRYLTGPLDDV</sequence>
<dbReference type="Gene3D" id="1.10.357.10">
    <property type="entry name" value="Tetracycline Repressor, domain 2"/>
    <property type="match status" value="1"/>
</dbReference>
<evidence type="ECO:0000256" key="2">
    <source>
        <dbReference type="PROSITE-ProRule" id="PRU00335"/>
    </source>
</evidence>
<accession>A0ABV6UZJ6</accession>
<keyword evidence="5" id="KW-1185">Reference proteome</keyword>
<name>A0ABV6UZJ6_9ACTN</name>
<feature type="domain" description="HTH tetR-type" evidence="3">
    <location>
        <begin position="15"/>
        <end position="75"/>
    </location>
</feature>
<dbReference type="PANTHER" id="PTHR30055:SF235">
    <property type="entry name" value="TRANSCRIPTIONAL REGULATORY PROTEIN"/>
    <property type="match status" value="1"/>
</dbReference>
<dbReference type="PROSITE" id="PS50977">
    <property type="entry name" value="HTH_TETR_2"/>
    <property type="match status" value="1"/>
</dbReference>
<dbReference type="SUPFAM" id="SSF46689">
    <property type="entry name" value="Homeodomain-like"/>
    <property type="match status" value="1"/>
</dbReference>
<dbReference type="Pfam" id="PF17920">
    <property type="entry name" value="TetR_C_16"/>
    <property type="match status" value="1"/>
</dbReference>
<dbReference type="Pfam" id="PF00440">
    <property type="entry name" value="TetR_N"/>
    <property type="match status" value="1"/>
</dbReference>
<dbReference type="SUPFAM" id="SSF48498">
    <property type="entry name" value="Tetracyclin repressor-like, C-terminal domain"/>
    <property type="match status" value="1"/>
</dbReference>
<dbReference type="Gene3D" id="1.10.10.60">
    <property type="entry name" value="Homeodomain-like"/>
    <property type="match status" value="1"/>
</dbReference>
<feature type="DNA-binding region" description="H-T-H motif" evidence="2">
    <location>
        <begin position="38"/>
        <end position="57"/>
    </location>
</feature>
<evidence type="ECO:0000313" key="4">
    <source>
        <dbReference type="EMBL" id="MFC1406889.1"/>
    </source>
</evidence>
<evidence type="ECO:0000313" key="5">
    <source>
        <dbReference type="Proteomes" id="UP001592528"/>
    </source>
</evidence>
<dbReference type="InterPro" id="IPR009057">
    <property type="entry name" value="Homeodomain-like_sf"/>
</dbReference>
<keyword evidence="1 2" id="KW-0238">DNA-binding</keyword>
<dbReference type="InterPro" id="IPR050109">
    <property type="entry name" value="HTH-type_TetR-like_transc_reg"/>
</dbReference>
<reference evidence="4 5" key="1">
    <citation type="submission" date="2024-09" db="EMBL/GenBank/DDBJ databases">
        <authorList>
            <person name="Lee S.D."/>
        </authorList>
    </citation>
    <scope>NUCLEOTIDE SEQUENCE [LARGE SCALE GENOMIC DNA]</scope>
    <source>
        <strain evidence="4 5">N1-5</strain>
    </source>
</reference>
<dbReference type="EMBL" id="JBHEZZ010000035">
    <property type="protein sequence ID" value="MFC1406889.1"/>
    <property type="molecule type" value="Genomic_DNA"/>
</dbReference>
<dbReference type="Proteomes" id="UP001592528">
    <property type="component" value="Unassembled WGS sequence"/>
</dbReference>
<dbReference type="InterPro" id="IPR001647">
    <property type="entry name" value="HTH_TetR"/>
</dbReference>
<organism evidence="4 5">
    <name type="scientific">Streptacidiphilus cavernicola</name>
    <dbReference type="NCBI Taxonomy" id="3342716"/>
    <lineage>
        <taxon>Bacteria</taxon>
        <taxon>Bacillati</taxon>
        <taxon>Actinomycetota</taxon>
        <taxon>Actinomycetes</taxon>
        <taxon>Kitasatosporales</taxon>
        <taxon>Streptomycetaceae</taxon>
        <taxon>Streptacidiphilus</taxon>
    </lineage>
</organism>